<gene>
    <name evidence="1" type="ORF">GCM10017635_09500</name>
</gene>
<comment type="caution">
    <text evidence="1">The sequence shown here is derived from an EMBL/GenBank/DDBJ whole genome shotgun (WGS) entry which is preliminary data.</text>
</comment>
<reference evidence="1" key="2">
    <citation type="submission" date="2023-01" db="EMBL/GenBank/DDBJ databases">
        <authorList>
            <person name="Sun Q."/>
            <person name="Evtushenko L."/>
        </authorList>
    </citation>
    <scope>NUCLEOTIDE SEQUENCE</scope>
    <source>
        <strain evidence="1">VKM B-2222</strain>
    </source>
</reference>
<protein>
    <submittedName>
        <fullName evidence="1">Uncharacterized protein</fullName>
    </submittedName>
</protein>
<reference evidence="1" key="1">
    <citation type="journal article" date="2014" name="Int. J. Syst. Evol. Microbiol.">
        <title>Complete genome sequence of Corynebacterium casei LMG S-19264T (=DSM 44701T), isolated from a smear-ripened cheese.</title>
        <authorList>
            <consortium name="US DOE Joint Genome Institute (JGI-PGF)"/>
            <person name="Walter F."/>
            <person name="Albersmeier A."/>
            <person name="Kalinowski J."/>
            <person name="Ruckert C."/>
        </authorList>
    </citation>
    <scope>NUCLEOTIDE SEQUENCE</scope>
    <source>
        <strain evidence="1">VKM B-2222</strain>
    </source>
</reference>
<sequence>MLSYIVPAVTASEATSYLSAAGITGWPVATDDQEAAIMRGQRALAALYNGRWLTKWENSDAPDAVKFAIAEAALVEAKTPGTLSAVDPGKVLTTAGKLSWTITKATANTVTGKLPDVIGGLLADLVAPRGANVPLVRF</sequence>
<evidence type="ECO:0000313" key="2">
    <source>
        <dbReference type="Proteomes" id="UP001143349"/>
    </source>
</evidence>
<accession>A0AAD3RT62</accession>
<keyword evidence="2" id="KW-1185">Reference proteome</keyword>
<proteinExistence type="predicted"/>
<organism evidence="1 2">
    <name type="scientific">Paracoccus kondratievae</name>
    <dbReference type="NCBI Taxonomy" id="135740"/>
    <lineage>
        <taxon>Bacteria</taxon>
        <taxon>Pseudomonadati</taxon>
        <taxon>Pseudomonadota</taxon>
        <taxon>Alphaproteobacteria</taxon>
        <taxon>Rhodobacterales</taxon>
        <taxon>Paracoccaceae</taxon>
        <taxon>Paracoccus</taxon>
    </lineage>
</organism>
<name>A0AAD3RT62_9RHOB</name>
<evidence type="ECO:0000313" key="1">
    <source>
        <dbReference type="EMBL" id="GLK63480.1"/>
    </source>
</evidence>
<dbReference type="Proteomes" id="UP001143349">
    <property type="component" value="Unassembled WGS sequence"/>
</dbReference>
<dbReference type="EMBL" id="BSFH01000017">
    <property type="protein sequence ID" value="GLK63480.1"/>
    <property type="molecule type" value="Genomic_DNA"/>
</dbReference>
<dbReference type="AlphaFoldDB" id="A0AAD3RT62"/>